<evidence type="ECO:0000256" key="8">
    <source>
        <dbReference type="SAM" id="Phobius"/>
    </source>
</evidence>
<evidence type="ECO:0000313" key="9">
    <source>
        <dbReference type="Proteomes" id="UP000694930"/>
    </source>
</evidence>
<dbReference type="GeneID" id="107012671"/>
<proteinExistence type="predicted"/>
<keyword evidence="4 8" id="KW-0812">Transmembrane</keyword>
<dbReference type="InterPro" id="IPR009580">
    <property type="entry name" value="GPI_biosynthesis_protein_Pig-F"/>
</dbReference>
<evidence type="ECO:0000256" key="6">
    <source>
        <dbReference type="ARBA" id="ARBA00022989"/>
    </source>
</evidence>
<keyword evidence="6 8" id="KW-1133">Transmembrane helix</keyword>
<keyword evidence="9" id="KW-1185">Reference proteome</keyword>
<evidence type="ECO:0000256" key="5">
    <source>
        <dbReference type="ARBA" id="ARBA00022824"/>
    </source>
</evidence>
<feature type="transmembrane region" description="Helical" evidence="8">
    <location>
        <begin position="174"/>
        <end position="196"/>
    </location>
</feature>
<comment type="pathway">
    <text evidence="2">Glycolipid biosynthesis; glycosylphosphatidylinositol-anchor biosynthesis.</text>
</comment>
<keyword evidence="5" id="KW-0256">Endoplasmic reticulum</keyword>
<feature type="transmembrane region" description="Helical" evidence="8">
    <location>
        <begin position="96"/>
        <end position="121"/>
    </location>
</feature>
<evidence type="ECO:0000256" key="3">
    <source>
        <dbReference type="ARBA" id="ARBA00022502"/>
    </source>
</evidence>
<evidence type="ECO:0000256" key="2">
    <source>
        <dbReference type="ARBA" id="ARBA00004687"/>
    </source>
</evidence>
<reference evidence="9" key="1">
    <citation type="journal article" date="2014" name="Nat. Genet.">
        <title>The genome of the stress-tolerant wild tomato species Solanum pennellii.</title>
        <authorList>
            <person name="Bolger A."/>
            <person name="Scossa F."/>
            <person name="Bolger M.E."/>
            <person name="Lanz C."/>
            <person name="Maumus F."/>
            <person name="Tohge T."/>
            <person name="Quesneville H."/>
            <person name="Alseekh S."/>
            <person name="Sorensen I."/>
            <person name="Lichtenstein G."/>
            <person name="Fich E.A."/>
            <person name="Conte M."/>
            <person name="Keller H."/>
            <person name="Schneeberger K."/>
            <person name="Schwacke R."/>
            <person name="Ofner I."/>
            <person name="Vrebalov J."/>
            <person name="Xu Y."/>
            <person name="Osorio S."/>
            <person name="Aflitos S.A."/>
            <person name="Schijlen E."/>
            <person name="Jimenez-Gomez J.M."/>
            <person name="Ryngajllo M."/>
            <person name="Kimura S."/>
            <person name="Kumar R."/>
            <person name="Koenig D."/>
            <person name="Headland L.R."/>
            <person name="Maloof J.N."/>
            <person name="Sinha N."/>
            <person name="van Ham R.C."/>
            <person name="Lankhorst R.K."/>
            <person name="Mao L."/>
            <person name="Vogel A."/>
            <person name="Arsova B."/>
            <person name="Panstruga R."/>
            <person name="Fei Z."/>
            <person name="Rose J.K."/>
            <person name="Zamir D."/>
            <person name="Carrari F."/>
            <person name="Giovannoni J.J."/>
            <person name="Weigel D."/>
            <person name="Usadel B."/>
            <person name="Fernie A.R."/>
        </authorList>
    </citation>
    <scope>NUCLEOTIDE SEQUENCE [LARGE SCALE GENOMIC DNA]</scope>
    <source>
        <strain evidence="9">cv. LA0716</strain>
    </source>
</reference>
<comment type="subcellular location">
    <subcellularLocation>
        <location evidence="1">Endoplasmic reticulum membrane</location>
        <topology evidence="1">Multi-pass membrane protein</topology>
    </subcellularLocation>
</comment>
<evidence type="ECO:0000256" key="1">
    <source>
        <dbReference type="ARBA" id="ARBA00004477"/>
    </source>
</evidence>
<keyword evidence="7 8" id="KW-0472">Membrane</keyword>
<evidence type="ECO:0000313" key="10">
    <source>
        <dbReference type="RefSeq" id="XP_027770941.1"/>
    </source>
</evidence>
<sequence length="205" mass="22916">MKTKMKTKMKMMKKKDDQNGGNAILSVSPWKAITLQLICLLGLAIAFWIPNHIYSLDLITHPSQTLRMISVFLAPVLILLYSHLRHDRNQCSYVKAVGRGLLALPAGAVFVPAACVFGSSWTDWHRIFARTKASESTDYMISLPAHGAVIGAWFGAWPMPLDWESPWQEWPICVTYGAIAGYLVGLVASLGCIIFCKRQQHLKEE</sequence>
<organism evidence="9 10">
    <name type="scientific">Solanum pennellii</name>
    <name type="common">Tomato</name>
    <name type="synonym">Lycopersicon pennellii</name>
    <dbReference type="NCBI Taxonomy" id="28526"/>
    <lineage>
        <taxon>Eukaryota</taxon>
        <taxon>Viridiplantae</taxon>
        <taxon>Streptophyta</taxon>
        <taxon>Embryophyta</taxon>
        <taxon>Tracheophyta</taxon>
        <taxon>Spermatophyta</taxon>
        <taxon>Magnoliopsida</taxon>
        <taxon>eudicotyledons</taxon>
        <taxon>Gunneridae</taxon>
        <taxon>Pentapetalae</taxon>
        <taxon>asterids</taxon>
        <taxon>lamiids</taxon>
        <taxon>Solanales</taxon>
        <taxon>Solanaceae</taxon>
        <taxon>Solanoideae</taxon>
        <taxon>Solaneae</taxon>
        <taxon>Solanum</taxon>
        <taxon>Solanum subgen. Lycopersicon</taxon>
    </lineage>
</organism>
<evidence type="ECO:0000256" key="4">
    <source>
        <dbReference type="ARBA" id="ARBA00022692"/>
    </source>
</evidence>
<keyword evidence="3" id="KW-0337">GPI-anchor biosynthesis</keyword>
<feature type="transmembrane region" description="Helical" evidence="8">
    <location>
        <begin position="65"/>
        <end position="84"/>
    </location>
</feature>
<reference evidence="10" key="2">
    <citation type="submission" date="2025-08" db="UniProtKB">
        <authorList>
            <consortium name="RefSeq"/>
        </authorList>
    </citation>
    <scope>IDENTIFICATION</scope>
</reference>
<protein>
    <submittedName>
        <fullName evidence="10">Uncharacterized protein C1450.15 isoform X3</fullName>
    </submittedName>
</protein>
<gene>
    <name evidence="10" type="primary">LOC107012671</name>
</gene>
<dbReference type="Proteomes" id="UP000694930">
    <property type="component" value="Chromosome 3"/>
</dbReference>
<dbReference type="Pfam" id="PF06699">
    <property type="entry name" value="PIG-F"/>
    <property type="match status" value="1"/>
</dbReference>
<evidence type="ECO:0000256" key="7">
    <source>
        <dbReference type="ARBA" id="ARBA00023136"/>
    </source>
</evidence>
<name>A0ABM1V5C3_SOLPN</name>
<accession>A0ABM1V5C3</accession>
<dbReference type="RefSeq" id="XP_027770941.1">
    <property type="nucleotide sequence ID" value="XM_027915140.1"/>
</dbReference>